<sequence length="156" mass="17268">MQSARDIYQRHLDIVSEAVWRGDMATVSAAMSYPHEMQTNDSTLRVETPEDLQTSAIGFVESLRRQGATDYHRVCTEAEFATPGCDRIDGQHMVHVLKAGTYVTPPFASWMSLALIDGVWLGIGIRVAVRNSQVTVLNPALVKRNRQGDASPPDKL</sequence>
<dbReference type="RefSeq" id="WP_092775828.1">
    <property type="nucleotide sequence ID" value="NZ_FORA01000001.1"/>
</dbReference>
<organism evidence="1 2">
    <name type="scientific">Jannaschia pohangensis</name>
    <dbReference type="NCBI Taxonomy" id="390807"/>
    <lineage>
        <taxon>Bacteria</taxon>
        <taxon>Pseudomonadati</taxon>
        <taxon>Pseudomonadota</taxon>
        <taxon>Alphaproteobacteria</taxon>
        <taxon>Rhodobacterales</taxon>
        <taxon>Roseobacteraceae</taxon>
        <taxon>Jannaschia</taxon>
    </lineage>
</organism>
<gene>
    <name evidence="1" type="ORF">SAMN04488095_0118</name>
</gene>
<dbReference type="Proteomes" id="UP000199110">
    <property type="component" value="Unassembled WGS sequence"/>
</dbReference>
<protein>
    <recommendedName>
        <fullName evidence="3">SnoaL-like domain-containing protein</fullName>
    </recommendedName>
</protein>
<evidence type="ECO:0008006" key="3">
    <source>
        <dbReference type="Google" id="ProtNLM"/>
    </source>
</evidence>
<evidence type="ECO:0000313" key="1">
    <source>
        <dbReference type="EMBL" id="SFI20595.1"/>
    </source>
</evidence>
<name>A0A1I3GAN1_9RHOB</name>
<keyword evidence="2" id="KW-1185">Reference proteome</keyword>
<dbReference type="AlphaFoldDB" id="A0A1I3GAN1"/>
<evidence type="ECO:0000313" key="2">
    <source>
        <dbReference type="Proteomes" id="UP000199110"/>
    </source>
</evidence>
<dbReference type="OrthoDB" id="7717972at2"/>
<dbReference type="EMBL" id="FORA01000001">
    <property type="protein sequence ID" value="SFI20595.1"/>
    <property type="molecule type" value="Genomic_DNA"/>
</dbReference>
<dbReference type="STRING" id="390807.SAMN04488095_0118"/>
<reference evidence="1 2" key="1">
    <citation type="submission" date="2016-10" db="EMBL/GenBank/DDBJ databases">
        <authorList>
            <person name="de Groot N.N."/>
        </authorList>
    </citation>
    <scope>NUCLEOTIDE SEQUENCE [LARGE SCALE GENOMIC DNA]</scope>
    <source>
        <strain evidence="1 2">DSM 19073</strain>
    </source>
</reference>
<proteinExistence type="predicted"/>
<accession>A0A1I3GAN1</accession>